<evidence type="ECO:0000313" key="3">
    <source>
        <dbReference type="Proteomes" id="UP000649768"/>
    </source>
</evidence>
<dbReference type="RefSeq" id="WP_192015435.1">
    <property type="nucleotide sequence ID" value="NZ_JACYTP010000004.1"/>
</dbReference>
<gene>
    <name evidence="2" type="ORF">IFO68_08090</name>
</gene>
<dbReference type="Proteomes" id="UP000649768">
    <property type="component" value="Unassembled WGS sequence"/>
</dbReference>
<evidence type="ECO:0000256" key="1">
    <source>
        <dbReference type="SAM" id="MobiDB-lite"/>
    </source>
</evidence>
<proteinExistence type="predicted"/>
<keyword evidence="3" id="KW-1185">Reference proteome</keyword>
<accession>A0ABR9BJB1</accession>
<dbReference type="EMBL" id="JACYTP010000004">
    <property type="protein sequence ID" value="MBD8512650.1"/>
    <property type="molecule type" value="Genomic_DNA"/>
</dbReference>
<sequence>MRFWPAYHAVEQISAEKAPPEQPVKPQPDKTVKDAEPTAAAQQAVATAASAPTGVKAQEKVEAITAPMHGQIRRWLNGPSLCPGRRPVWRVSA</sequence>
<name>A0ABR9BJB1_9GAMM</name>
<reference evidence="2 3" key="1">
    <citation type="submission" date="2020-09" db="EMBL/GenBank/DDBJ databases">
        <title>Photobacterium sp. CAU 1568 isolated from sand of Sido Beach.</title>
        <authorList>
            <person name="Kim W."/>
        </authorList>
    </citation>
    <scope>NUCLEOTIDE SEQUENCE [LARGE SCALE GENOMIC DNA]</scope>
    <source>
        <strain evidence="2 3">CAU 1568</strain>
    </source>
</reference>
<organism evidence="2 3">
    <name type="scientific">Photobacterium arenosum</name>
    <dbReference type="NCBI Taxonomy" id="2774143"/>
    <lineage>
        <taxon>Bacteria</taxon>
        <taxon>Pseudomonadati</taxon>
        <taxon>Pseudomonadota</taxon>
        <taxon>Gammaproteobacteria</taxon>
        <taxon>Vibrionales</taxon>
        <taxon>Vibrionaceae</taxon>
        <taxon>Photobacterium</taxon>
    </lineage>
</organism>
<feature type="compositionally biased region" description="Low complexity" evidence="1">
    <location>
        <begin position="37"/>
        <end position="53"/>
    </location>
</feature>
<protein>
    <submittedName>
        <fullName evidence="2">Uncharacterized protein</fullName>
    </submittedName>
</protein>
<comment type="caution">
    <text evidence="2">The sequence shown here is derived from an EMBL/GenBank/DDBJ whole genome shotgun (WGS) entry which is preliminary data.</text>
</comment>
<feature type="region of interest" description="Disordered" evidence="1">
    <location>
        <begin position="12"/>
        <end position="56"/>
    </location>
</feature>
<evidence type="ECO:0000313" key="2">
    <source>
        <dbReference type="EMBL" id="MBD8512650.1"/>
    </source>
</evidence>
<feature type="compositionally biased region" description="Basic and acidic residues" evidence="1">
    <location>
        <begin position="27"/>
        <end position="36"/>
    </location>
</feature>